<evidence type="ECO:0000313" key="1">
    <source>
        <dbReference type="EMBL" id="RXN23924.1"/>
    </source>
</evidence>
<name>A0A498MWS8_LABRO</name>
<keyword evidence="2" id="KW-1185">Reference proteome</keyword>
<proteinExistence type="predicted"/>
<gene>
    <name evidence="1" type="ORF">ROHU_022359</name>
</gene>
<protein>
    <submittedName>
        <fullName evidence="1">Sterile alpha motif domain-containing 3-like protein</fullName>
    </submittedName>
</protein>
<comment type="caution">
    <text evidence="1">The sequence shown here is derived from an EMBL/GenBank/DDBJ whole genome shotgun (WGS) entry which is preliminary data.</text>
</comment>
<dbReference type="EMBL" id="QBIY01012552">
    <property type="protein sequence ID" value="RXN23924.1"/>
    <property type="molecule type" value="Genomic_DNA"/>
</dbReference>
<reference evidence="1 2" key="1">
    <citation type="submission" date="2018-03" db="EMBL/GenBank/DDBJ databases">
        <title>Draft genome sequence of Rohu Carp (Labeo rohita).</title>
        <authorList>
            <person name="Das P."/>
            <person name="Kushwaha B."/>
            <person name="Joshi C.G."/>
            <person name="Kumar D."/>
            <person name="Nagpure N.S."/>
            <person name="Sahoo L."/>
            <person name="Das S.P."/>
            <person name="Bit A."/>
            <person name="Patnaik S."/>
            <person name="Meher P.K."/>
            <person name="Jayasankar P."/>
            <person name="Koringa P.G."/>
            <person name="Patel N.V."/>
            <person name="Hinsu A.T."/>
            <person name="Kumar R."/>
            <person name="Pandey M."/>
            <person name="Agarwal S."/>
            <person name="Srivastava S."/>
            <person name="Singh M."/>
            <person name="Iquebal M.A."/>
            <person name="Jaiswal S."/>
            <person name="Angadi U.B."/>
            <person name="Kumar N."/>
            <person name="Raza M."/>
            <person name="Shah T.M."/>
            <person name="Rai A."/>
            <person name="Jena J.K."/>
        </authorList>
    </citation>
    <scope>NUCLEOTIDE SEQUENCE [LARGE SCALE GENOMIC DNA]</scope>
    <source>
        <strain evidence="1">DASCIFA01</strain>
        <tissue evidence="1">Testis</tissue>
    </source>
</reference>
<dbReference type="Proteomes" id="UP000290572">
    <property type="component" value="Unassembled WGS sequence"/>
</dbReference>
<accession>A0A498MWS8</accession>
<sequence length="148" mass="16676">MMSSRCSTPARQTLRRYAAKFRVTETHEEEITYAVPTFYKRKAQKSCDCINVKRECVLKALFVYLNENPDNLIKECMDADFSNAEAALKEMVIGVFVIRCEGCEVGDEPADVGVVLEGVTALEGLALLMHYVVKNITYPSSKKCMFET</sequence>
<dbReference type="AlphaFoldDB" id="A0A498MWS8"/>
<evidence type="ECO:0000313" key="2">
    <source>
        <dbReference type="Proteomes" id="UP000290572"/>
    </source>
</evidence>
<organism evidence="1 2">
    <name type="scientific">Labeo rohita</name>
    <name type="common">Indian major carp</name>
    <name type="synonym">Cyprinus rohita</name>
    <dbReference type="NCBI Taxonomy" id="84645"/>
    <lineage>
        <taxon>Eukaryota</taxon>
        <taxon>Metazoa</taxon>
        <taxon>Chordata</taxon>
        <taxon>Craniata</taxon>
        <taxon>Vertebrata</taxon>
        <taxon>Euteleostomi</taxon>
        <taxon>Actinopterygii</taxon>
        <taxon>Neopterygii</taxon>
        <taxon>Teleostei</taxon>
        <taxon>Ostariophysi</taxon>
        <taxon>Cypriniformes</taxon>
        <taxon>Cyprinidae</taxon>
        <taxon>Labeoninae</taxon>
        <taxon>Labeonini</taxon>
        <taxon>Labeo</taxon>
    </lineage>
</organism>